<dbReference type="Pfam" id="PF08242">
    <property type="entry name" value="Methyltransf_12"/>
    <property type="match status" value="1"/>
</dbReference>
<evidence type="ECO:0000313" key="3">
    <source>
        <dbReference type="EMBL" id="KAF2679796.1"/>
    </source>
</evidence>
<dbReference type="InterPro" id="IPR050444">
    <property type="entry name" value="Polyketide_Synthase"/>
</dbReference>
<dbReference type="CDD" id="cd02440">
    <property type="entry name" value="AdoMet_MTases"/>
    <property type="match status" value="1"/>
</dbReference>
<evidence type="ECO:0000256" key="1">
    <source>
        <dbReference type="ARBA" id="ARBA00022679"/>
    </source>
</evidence>
<evidence type="ECO:0000313" key="4">
    <source>
        <dbReference type="Proteomes" id="UP000799291"/>
    </source>
</evidence>
<keyword evidence="1 3" id="KW-0808">Transferase</keyword>
<feature type="non-terminal residue" evidence="3">
    <location>
        <position position="108"/>
    </location>
</feature>
<name>A0A6G1INH5_9PLEO</name>
<organism evidence="3 4">
    <name type="scientific">Lentithecium fluviatile CBS 122367</name>
    <dbReference type="NCBI Taxonomy" id="1168545"/>
    <lineage>
        <taxon>Eukaryota</taxon>
        <taxon>Fungi</taxon>
        <taxon>Dikarya</taxon>
        <taxon>Ascomycota</taxon>
        <taxon>Pezizomycotina</taxon>
        <taxon>Dothideomycetes</taxon>
        <taxon>Pleosporomycetidae</taxon>
        <taxon>Pleosporales</taxon>
        <taxon>Massarineae</taxon>
        <taxon>Lentitheciaceae</taxon>
        <taxon>Lentithecium</taxon>
    </lineage>
</organism>
<dbReference type="GO" id="GO:0016740">
    <property type="term" value="F:transferase activity"/>
    <property type="evidence" value="ECO:0007669"/>
    <property type="project" value="UniProtKB-KW"/>
</dbReference>
<dbReference type="InterPro" id="IPR013217">
    <property type="entry name" value="Methyltransf_12"/>
</dbReference>
<dbReference type="EMBL" id="MU005601">
    <property type="protein sequence ID" value="KAF2679796.1"/>
    <property type="molecule type" value="Genomic_DNA"/>
</dbReference>
<feature type="domain" description="Methyltransferase type 12" evidence="2">
    <location>
        <begin position="1"/>
        <end position="107"/>
    </location>
</feature>
<accession>A0A6G1INH5</accession>
<sequence length="108" mass="11907">VGAGTGSMTSHILSAFQEREERTGGIAISEYVYTDISPAFFENAKDKFYNFRDRMSFKTLDLELDITAQGFEAGSYDVVFAGSVLHATKNLVATLHNIRRVLKPGGQI</sequence>
<gene>
    <name evidence="3" type="ORF">K458DRAFT_239116</name>
</gene>
<dbReference type="OrthoDB" id="329835at2759"/>
<evidence type="ECO:0000259" key="2">
    <source>
        <dbReference type="Pfam" id="PF08242"/>
    </source>
</evidence>
<dbReference type="Proteomes" id="UP000799291">
    <property type="component" value="Unassembled WGS sequence"/>
</dbReference>
<dbReference type="PANTHER" id="PTHR45681">
    <property type="entry name" value="POLYKETIDE SYNTHASE 44-RELATED"/>
    <property type="match status" value="1"/>
</dbReference>
<protein>
    <submittedName>
        <fullName evidence="3">C-methyl transferase</fullName>
    </submittedName>
</protein>
<dbReference type="AlphaFoldDB" id="A0A6G1INH5"/>
<feature type="non-terminal residue" evidence="3">
    <location>
        <position position="1"/>
    </location>
</feature>
<dbReference type="Gene3D" id="3.40.50.150">
    <property type="entry name" value="Vaccinia Virus protein VP39"/>
    <property type="match status" value="1"/>
</dbReference>
<keyword evidence="4" id="KW-1185">Reference proteome</keyword>
<dbReference type="InterPro" id="IPR029063">
    <property type="entry name" value="SAM-dependent_MTases_sf"/>
</dbReference>
<proteinExistence type="predicted"/>
<dbReference type="PANTHER" id="PTHR45681:SF6">
    <property type="entry name" value="POLYKETIDE SYNTHASE 37"/>
    <property type="match status" value="1"/>
</dbReference>
<reference evidence="3" key="1">
    <citation type="journal article" date="2020" name="Stud. Mycol.">
        <title>101 Dothideomycetes genomes: a test case for predicting lifestyles and emergence of pathogens.</title>
        <authorList>
            <person name="Haridas S."/>
            <person name="Albert R."/>
            <person name="Binder M."/>
            <person name="Bloem J."/>
            <person name="Labutti K."/>
            <person name="Salamov A."/>
            <person name="Andreopoulos B."/>
            <person name="Baker S."/>
            <person name="Barry K."/>
            <person name="Bills G."/>
            <person name="Bluhm B."/>
            <person name="Cannon C."/>
            <person name="Castanera R."/>
            <person name="Culley D."/>
            <person name="Daum C."/>
            <person name="Ezra D."/>
            <person name="Gonzalez J."/>
            <person name="Henrissat B."/>
            <person name="Kuo A."/>
            <person name="Liang C."/>
            <person name="Lipzen A."/>
            <person name="Lutzoni F."/>
            <person name="Magnuson J."/>
            <person name="Mondo S."/>
            <person name="Nolan M."/>
            <person name="Ohm R."/>
            <person name="Pangilinan J."/>
            <person name="Park H.-J."/>
            <person name="Ramirez L."/>
            <person name="Alfaro M."/>
            <person name="Sun H."/>
            <person name="Tritt A."/>
            <person name="Yoshinaga Y."/>
            <person name="Zwiers L.-H."/>
            <person name="Turgeon B."/>
            <person name="Goodwin S."/>
            <person name="Spatafora J."/>
            <person name="Crous P."/>
            <person name="Grigoriev I."/>
        </authorList>
    </citation>
    <scope>NUCLEOTIDE SEQUENCE</scope>
    <source>
        <strain evidence="3">CBS 122367</strain>
    </source>
</reference>
<dbReference type="SUPFAM" id="SSF53335">
    <property type="entry name" value="S-adenosyl-L-methionine-dependent methyltransferases"/>
    <property type="match status" value="1"/>
</dbReference>